<feature type="region of interest" description="Disordered" evidence="3">
    <location>
        <begin position="64"/>
        <end position="85"/>
    </location>
</feature>
<dbReference type="PROSITE" id="PS00498">
    <property type="entry name" value="TYROSINASE_2"/>
    <property type="match status" value="1"/>
</dbReference>
<sequence>MYFLKSITAAVALSAGVQAVAISGRDATADVAVPQIDPSVDPLTALQQLQDATVQNIKAEEALRKRSAATPRPPGQSGPAQPQPKCTLANARVRRDWENLSKAERKDYIRAVQCLRKLPAKSPKDFAAAARTRYDDFVAIHVNQTLFVHGNGPFITWHRYYVWAYEEALRNECGYKGYQPYWNWFRHVDDERKNPIFDGSDSSMGGDGEFVAHNGSLAGARLISLPSGAGGGCIKSGPFKNTIANIGPFNPGMDGIGPVVATLNDHNPHCVKRDLNSYAAKKWYTTENLLNVTIGPASQTHRGYWQEIQGRYPDQFLGFHTTGHYVINGDNTDLYSSPNDPAFFLHHAQFDRMYWIHQILHPSESRKVTGTLTLQNRPPSRDATVDDILEMGVLAQNRPIRDMFDTLGGSPLCYIYL</sequence>
<name>A0A136ISR9_9PEZI</name>
<feature type="domain" description="Tyrosinase copper-binding" evidence="6">
    <location>
        <begin position="340"/>
        <end position="351"/>
    </location>
</feature>
<dbReference type="OrthoDB" id="6132182at2759"/>
<proteinExistence type="predicted"/>
<dbReference type="InParanoid" id="A0A136ISR9"/>
<evidence type="ECO:0000313" key="8">
    <source>
        <dbReference type="Proteomes" id="UP000070501"/>
    </source>
</evidence>
<protein>
    <recommendedName>
        <fullName evidence="5 6">Tyrosinase copper-binding domain-containing protein</fullName>
    </recommendedName>
</protein>
<dbReference type="PRINTS" id="PR00092">
    <property type="entry name" value="TYROSINASE"/>
</dbReference>
<dbReference type="InterPro" id="IPR008922">
    <property type="entry name" value="Di-copper_centre_dom_sf"/>
</dbReference>
<dbReference type="InterPro" id="IPR002227">
    <property type="entry name" value="Tyrosinase_Cu-bd"/>
</dbReference>
<dbReference type="Pfam" id="PF00264">
    <property type="entry name" value="Tyrosinase"/>
    <property type="match status" value="1"/>
</dbReference>
<evidence type="ECO:0000256" key="4">
    <source>
        <dbReference type="SAM" id="SignalP"/>
    </source>
</evidence>
<evidence type="ECO:0000313" key="7">
    <source>
        <dbReference type="EMBL" id="KXJ87859.1"/>
    </source>
</evidence>
<keyword evidence="8" id="KW-1185">Reference proteome</keyword>
<feature type="chain" id="PRO_5007293072" description="Tyrosinase copper-binding domain-containing protein" evidence="4">
    <location>
        <begin position="20"/>
        <end position="417"/>
    </location>
</feature>
<reference evidence="8" key="1">
    <citation type="submission" date="2016-02" db="EMBL/GenBank/DDBJ databases">
        <title>Draft genome sequence of Microdochium bolleyi, a fungal endophyte of beachgrass.</title>
        <authorList>
            <consortium name="DOE Joint Genome Institute"/>
            <person name="David A.S."/>
            <person name="May G."/>
            <person name="Haridas S."/>
            <person name="Lim J."/>
            <person name="Wang M."/>
            <person name="Labutti K."/>
            <person name="Lipzen A."/>
            <person name="Barry K."/>
            <person name="Grigoriev I.V."/>
        </authorList>
    </citation>
    <scope>NUCLEOTIDE SEQUENCE [LARGE SCALE GENOMIC DNA]</scope>
    <source>
        <strain evidence="8">J235TASD1</strain>
    </source>
</reference>
<feature type="domain" description="Tyrosinase copper-binding" evidence="5">
    <location>
        <begin position="149"/>
        <end position="166"/>
    </location>
</feature>
<evidence type="ECO:0000259" key="6">
    <source>
        <dbReference type="PROSITE" id="PS00498"/>
    </source>
</evidence>
<keyword evidence="4" id="KW-0732">Signal</keyword>
<dbReference type="STRING" id="196109.A0A136ISR9"/>
<dbReference type="AlphaFoldDB" id="A0A136ISR9"/>
<keyword evidence="1" id="KW-0479">Metal-binding</keyword>
<dbReference type="PANTHER" id="PTHR11474">
    <property type="entry name" value="TYROSINASE FAMILY MEMBER"/>
    <property type="match status" value="1"/>
</dbReference>
<dbReference type="Gene3D" id="1.10.1280.10">
    <property type="entry name" value="Di-copper center containing domain from catechol oxidase"/>
    <property type="match status" value="1"/>
</dbReference>
<gene>
    <name evidence="7" type="ORF">Micbo1qcDRAFT_123792</name>
</gene>
<dbReference type="EMBL" id="KQ964260">
    <property type="protein sequence ID" value="KXJ87859.1"/>
    <property type="molecule type" value="Genomic_DNA"/>
</dbReference>
<dbReference type="PROSITE" id="PS00497">
    <property type="entry name" value="TYROSINASE_1"/>
    <property type="match status" value="1"/>
</dbReference>
<dbReference type="PANTHER" id="PTHR11474:SF125">
    <property type="entry name" value="N-ACETYL-6-HYDROXYTRYPTOPHAN OXIDASE IVOB-RELATED"/>
    <property type="match status" value="1"/>
</dbReference>
<organism evidence="7 8">
    <name type="scientific">Microdochium bolleyi</name>
    <dbReference type="NCBI Taxonomy" id="196109"/>
    <lineage>
        <taxon>Eukaryota</taxon>
        <taxon>Fungi</taxon>
        <taxon>Dikarya</taxon>
        <taxon>Ascomycota</taxon>
        <taxon>Pezizomycotina</taxon>
        <taxon>Sordariomycetes</taxon>
        <taxon>Xylariomycetidae</taxon>
        <taxon>Xylariales</taxon>
        <taxon>Microdochiaceae</taxon>
        <taxon>Microdochium</taxon>
    </lineage>
</organism>
<feature type="signal peptide" evidence="4">
    <location>
        <begin position="1"/>
        <end position="19"/>
    </location>
</feature>
<dbReference type="GO" id="GO:0046872">
    <property type="term" value="F:metal ion binding"/>
    <property type="evidence" value="ECO:0007669"/>
    <property type="project" value="UniProtKB-KW"/>
</dbReference>
<keyword evidence="2" id="KW-0560">Oxidoreductase</keyword>
<dbReference type="GO" id="GO:0016491">
    <property type="term" value="F:oxidoreductase activity"/>
    <property type="evidence" value="ECO:0007669"/>
    <property type="project" value="UniProtKB-KW"/>
</dbReference>
<evidence type="ECO:0000256" key="1">
    <source>
        <dbReference type="ARBA" id="ARBA00022723"/>
    </source>
</evidence>
<accession>A0A136ISR9</accession>
<dbReference type="Proteomes" id="UP000070501">
    <property type="component" value="Unassembled WGS sequence"/>
</dbReference>
<dbReference type="InterPro" id="IPR050316">
    <property type="entry name" value="Tyrosinase/Hemocyanin"/>
</dbReference>
<evidence type="ECO:0000256" key="3">
    <source>
        <dbReference type="SAM" id="MobiDB-lite"/>
    </source>
</evidence>
<evidence type="ECO:0000259" key="5">
    <source>
        <dbReference type="PROSITE" id="PS00497"/>
    </source>
</evidence>
<dbReference type="SUPFAM" id="SSF48056">
    <property type="entry name" value="Di-copper centre-containing domain"/>
    <property type="match status" value="1"/>
</dbReference>
<evidence type="ECO:0000256" key="2">
    <source>
        <dbReference type="ARBA" id="ARBA00023002"/>
    </source>
</evidence>